<sequence>MDGYSPYSELVKKYNVKHYGVTSTRLNSLIESGEINVKQIKDRTFISVQSFEKYLMKVDRIRSEYMVLEEAFVRITGKSVRSDSKGLHRFIEQVGMETLILEIPITRNEKFFIKKSSCDKFLEDYISLFDAYKELNIDVDIKSFRDSLLKQGIDIVSLQNLYEYKFVRKEEVYKKYRDVISVRESVEQLSISPENFRATLKMYNIETFFVSGPDLYLGKSDFNFIKNLQEESLKELNENTYTYEEVELLHNTIGTSKADDNALKRYEIKGVVSPFVRTEKYKYKKVVYDKKGIDDYIARLRTERTISALCNTITDYPILLNEILEFEDVQFSENAQVTKGLWFQYTKNRLRNMSGNRETSIGRVIAFKYTTKLICEFTRERELLSFSENEINLGIFNNNVPKKYQGHVYSFLCEVVNHIEQKTGKRIMNLSNLKFKRESKKKISNQDEETYDLEEYISLYNYVKDYRLHKKLALDNIKYLKSTKDLKNIKEYKKYDSMWLYVLLHINNGWRKGTVVEFPRYPSHLFDKFNLNSFEDLEKLSLTNEEAEQVIRFYQIRWFEHNKNKEKATFYCSSELKLSMAYAILICEFRCRHFHIHEESHLIHFFNRKNEVTQPIHSSFFGGYKEGFKFESRKMNRTVLSITSSVIESTLNGDPMLIAQHLRGHTNLETTNIYIKLPQEHLDFITEQLFDTGYFGFIYHKVNNLLLGDNLTNRLEKTQKSIELRKLLGDVVKLEDMASYLNSLSNRDVTVGTFLEELPKEELKNRLNLINLGLSPAREETYQCFFSTCIAPKADCNKCPFSIPHFYSLSTITKRLKRTLTIYKSIAYNSQTPIGEKNKLYNLLILDYSKIIEAKQMFGAEIIEMLLDDDLNVFIGDLEELPDPQEEGLQPVD</sequence>
<accession>A0A431WKE6</accession>
<keyword evidence="2" id="KW-1185">Reference proteome</keyword>
<proteinExistence type="predicted"/>
<protein>
    <submittedName>
        <fullName evidence="1">Uncharacterized protein</fullName>
    </submittedName>
</protein>
<comment type="caution">
    <text evidence="1">The sequence shown here is derived from an EMBL/GenBank/DDBJ whole genome shotgun (WGS) entry which is preliminary data.</text>
</comment>
<evidence type="ECO:0000313" key="2">
    <source>
        <dbReference type="Proteomes" id="UP000271374"/>
    </source>
</evidence>
<dbReference type="AlphaFoldDB" id="A0A431WKE6"/>
<evidence type="ECO:0000313" key="1">
    <source>
        <dbReference type="EMBL" id="RTR36088.1"/>
    </source>
</evidence>
<dbReference type="Proteomes" id="UP000271374">
    <property type="component" value="Unassembled WGS sequence"/>
</dbReference>
<dbReference type="EMBL" id="RXNT01000001">
    <property type="protein sequence ID" value="RTR36088.1"/>
    <property type="molecule type" value="Genomic_DNA"/>
</dbReference>
<dbReference type="OrthoDB" id="2737285at2"/>
<dbReference type="RefSeq" id="WP_126405295.1">
    <property type="nucleotide sequence ID" value="NZ_RXNT01000001.1"/>
</dbReference>
<name>A0A431WKE6_9BACI</name>
<organism evidence="1 2">
    <name type="scientific">Bacillus yapensis</name>
    <dbReference type="NCBI Taxonomy" id="2492960"/>
    <lineage>
        <taxon>Bacteria</taxon>
        <taxon>Bacillati</taxon>
        <taxon>Bacillota</taxon>
        <taxon>Bacilli</taxon>
        <taxon>Bacillales</taxon>
        <taxon>Bacillaceae</taxon>
        <taxon>Bacillus</taxon>
    </lineage>
</organism>
<gene>
    <name evidence="1" type="ORF">EKG37_00585</name>
</gene>
<reference evidence="1 2" key="1">
    <citation type="submission" date="2018-12" db="EMBL/GenBank/DDBJ databases">
        <title>Bacillus yapensis draft genome sequence.</title>
        <authorList>
            <person name="Yu L."/>
            <person name="Xu X."/>
            <person name="Tang X."/>
        </authorList>
    </citation>
    <scope>NUCLEOTIDE SEQUENCE [LARGE SCALE GENOMIC DNA]</scope>
    <source>
        <strain evidence="1 2">XXST-01</strain>
    </source>
</reference>